<dbReference type="EMBL" id="NJPP01000038">
    <property type="protein sequence ID" value="PIT68443.1"/>
    <property type="molecule type" value="Genomic_DNA"/>
</dbReference>
<sequence length="84" mass="9429">MWSFGLAENLIIFDCQRINVEKNTDKSKMRIVMFFLYKEEKGAGGAGLGCSCFLSDNGGQGAFVYLSYPAYAVKYCPLRCYVMV</sequence>
<accession>A0A2M6UQI6</accession>
<evidence type="ECO:0000313" key="2">
    <source>
        <dbReference type="Proteomes" id="UP000230791"/>
    </source>
</evidence>
<gene>
    <name evidence="1" type="ORF">CEV08_08080</name>
</gene>
<dbReference type="AlphaFoldDB" id="A0A2M6UQI6"/>
<dbReference type="Proteomes" id="UP000230791">
    <property type="component" value="Unassembled WGS sequence"/>
</dbReference>
<reference evidence="1 2" key="1">
    <citation type="submission" date="2017-06" db="EMBL/GenBank/DDBJ databases">
        <title>Draft genome of Bartonella tribocorum C635.</title>
        <authorList>
            <person name="Hadjadj L."/>
            <person name="Jiyipong T."/>
            <person name="Diene S.M."/>
            <person name="Morand S."/>
            <person name="Rolain J.-M."/>
        </authorList>
    </citation>
    <scope>NUCLEOTIDE SEQUENCE [LARGE SCALE GENOMIC DNA]</scope>
    <source>
        <strain evidence="1 2">C635</strain>
    </source>
</reference>
<name>A0A2M6UQI6_9HYPH</name>
<protein>
    <submittedName>
        <fullName evidence="1">Uncharacterized protein</fullName>
    </submittedName>
</protein>
<evidence type="ECO:0000313" key="1">
    <source>
        <dbReference type="EMBL" id="PIT68443.1"/>
    </source>
</evidence>
<comment type="caution">
    <text evidence="1">The sequence shown here is derived from an EMBL/GenBank/DDBJ whole genome shotgun (WGS) entry which is preliminary data.</text>
</comment>
<organism evidence="1 2">
    <name type="scientific">Bartonella tribocorum</name>
    <dbReference type="NCBI Taxonomy" id="85701"/>
    <lineage>
        <taxon>Bacteria</taxon>
        <taxon>Pseudomonadati</taxon>
        <taxon>Pseudomonadota</taxon>
        <taxon>Alphaproteobacteria</taxon>
        <taxon>Hyphomicrobiales</taxon>
        <taxon>Bartonellaceae</taxon>
        <taxon>Bartonella</taxon>
    </lineage>
</organism>
<proteinExistence type="predicted"/>